<name>A0A563VPE2_9CYAN</name>
<keyword evidence="1" id="KW-0472">Membrane</keyword>
<evidence type="ECO:0000313" key="2">
    <source>
        <dbReference type="EMBL" id="VEP13215.1"/>
    </source>
</evidence>
<keyword evidence="3" id="KW-1185">Reference proteome</keyword>
<proteinExistence type="predicted"/>
<dbReference type="EMBL" id="CAACVJ010000101">
    <property type="protein sequence ID" value="VEP13215.1"/>
    <property type="molecule type" value="Genomic_DNA"/>
</dbReference>
<protein>
    <submittedName>
        <fullName evidence="2">Uncharacterized protein</fullName>
    </submittedName>
</protein>
<keyword evidence="1" id="KW-0812">Transmembrane</keyword>
<organism evidence="2 3">
    <name type="scientific">Hyella patelloides LEGE 07179</name>
    <dbReference type="NCBI Taxonomy" id="945734"/>
    <lineage>
        <taxon>Bacteria</taxon>
        <taxon>Bacillati</taxon>
        <taxon>Cyanobacteriota</taxon>
        <taxon>Cyanophyceae</taxon>
        <taxon>Pleurocapsales</taxon>
        <taxon>Hyellaceae</taxon>
        <taxon>Hyella</taxon>
    </lineage>
</organism>
<accession>A0A563VPE2</accession>
<gene>
    <name evidence="2" type="ORF">H1P_190014</name>
</gene>
<dbReference type="AlphaFoldDB" id="A0A563VPE2"/>
<evidence type="ECO:0000313" key="3">
    <source>
        <dbReference type="Proteomes" id="UP000320055"/>
    </source>
</evidence>
<dbReference type="Proteomes" id="UP000320055">
    <property type="component" value="Unassembled WGS sequence"/>
</dbReference>
<feature type="transmembrane region" description="Helical" evidence="1">
    <location>
        <begin position="41"/>
        <end position="60"/>
    </location>
</feature>
<keyword evidence="1" id="KW-1133">Transmembrane helix</keyword>
<evidence type="ECO:0000256" key="1">
    <source>
        <dbReference type="SAM" id="Phobius"/>
    </source>
</evidence>
<sequence>MSSLIFSSLLSILCLIRVGSQSYKYALSFIIELQQKKGFDLWFVLFWEMICSLLIMRFLLSL</sequence>
<reference evidence="2 3" key="1">
    <citation type="submission" date="2019-01" db="EMBL/GenBank/DDBJ databases">
        <authorList>
            <person name="Brito A."/>
        </authorList>
    </citation>
    <scope>NUCLEOTIDE SEQUENCE [LARGE SCALE GENOMIC DNA]</scope>
    <source>
        <strain evidence="2">1</strain>
    </source>
</reference>